<dbReference type="AlphaFoldDB" id="A0A9Q0YCF7"/>
<comment type="caution">
    <text evidence="1">The sequence shown here is derived from an EMBL/GenBank/DDBJ whole genome shotgun (WGS) entry which is preliminary data.</text>
</comment>
<sequence>MRKGNFLHNKLVIASQCGEIIPVRRPIEKVSPEDYGPCPTCLGYFLREELRRHATQSCLGGDGGRPSKADLKMESEIMQGLYAPHLKDVLPIIEKMRQDKITLVAKKDKLVMQLGENLARRCCGMDSQKCRHYVSQKMRESARLLMNFRNIANDSADFNELIHPSNFDVVIQAVQVTAGEPEVDNTDVDGVQHPSEINTVIEEMKSKVVEERSSLYRRGQHLALAHLTFFNKRRPGEVEQLQLTTFTNEPDYRKEDIDEIQDTLTSLEKQLCADIQLVFVRGKRGRKVPIIIMPSCFELMEILVETRLEAGIPKKNNYFFGRYNALTPLRACDSLRLLTEEANIENAELIKSTKL</sequence>
<gene>
    <name evidence="1" type="ORF">HOLleu_42703</name>
</gene>
<dbReference type="EMBL" id="JAIZAY010000120">
    <property type="protein sequence ID" value="KAJ8018984.1"/>
    <property type="molecule type" value="Genomic_DNA"/>
</dbReference>
<dbReference type="PANTHER" id="PTHR33480">
    <property type="entry name" value="SET DOMAIN-CONTAINING PROTEIN-RELATED"/>
    <property type="match status" value="1"/>
</dbReference>
<organism evidence="1 2">
    <name type="scientific">Holothuria leucospilota</name>
    <name type="common">Black long sea cucumber</name>
    <name type="synonym">Mertensiothuria leucospilota</name>
    <dbReference type="NCBI Taxonomy" id="206669"/>
    <lineage>
        <taxon>Eukaryota</taxon>
        <taxon>Metazoa</taxon>
        <taxon>Echinodermata</taxon>
        <taxon>Eleutherozoa</taxon>
        <taxon>Echinozoa</taxon>
        <taxon>Holothuroidea</taxon>
        <taxon>Aspidochirotacea</taxon>
        <taxon>Aspidochirotida</taxon>
        <taxon>Holothuriidae</taxon>
        <taxon>Holothuria</taxon>
    </lineage>
</organism>
<evidence type="ECO:0000313" key="2">
    <source>
        <dbReference type="Proteomes" id="UP001152320"/>
    </source>
</evidence>
<proteinExistence type="predicted"/>
<name>A0A9Q0YCF7_HOLLE</name>
<protein>
    <submittedName>
        <fullName evidence="1">Uncharacterized protein</fullName>
    </submittedName>
</protein>
<accession>A0A9Q0YCF7</accession>
<keyword evidence="2" id="KW-1185">Reference proteome</keyword>
<dbReference type="OrthoDB" id="5376140at2759"/>
<dbReference type="Proteomes" id="UP001152320">
    <property type="component" value="Unassembled WGS sequence"/>
</dbReference>
<dbReference type="PANTHER" id="PTHR33480:SF1">
    <property type="entry name" value="TYR RECOMBINASE DOMAIN-CONTAINING PROTEIN"/>
    <property type="match status" value="1"/>
</dbReference>
<evidence type="ECO:0000313" key="1">
    <source>
        <dbReference type="EMBL" id="KAJ8018984.1"/>
    </source>
</evidence>
<reference evidence="1" key="1">
    <citation type="submission" date="2021-10" db="EMBL/GenBank/DDBJ databases">
        <title>Tropical sea cucumber genome reveals ecological adaptation and Cuvierian tubules defense mechanism.</title>
        <authorList>
            <person name="Chen T."/>
        </authorList>
    </citation>
    <scope>NUCLEOTIDE SEQUENCE</scope>
    <source>
        <strain evidence="1">Nanhai2018</strain>
        <tissue evidence="1">Muscle</tissue>
    </source>
</reference>